<evidence type="ECO:0000256" key="1">
    <source>
        <dbReference type="ARBA" id="ARBA00004141"/>
    </source>
</evidence>
<dbReference type="InterPro" id="IPR051617">
    <property type="entry name" value="UNC-93-like_regulator"/>
</dbReference>
<evidence type="ECO:0000256" key="6">
    <source>
        <dbReference type="SAM" id="Phobius"/>
    </source>
</evidence>
<dbReference type="Pfam" id="PF05978">
    <property type="entry name" value="UNC-93"/>
    <property type="match status" value="1"/>
</dbReference>
<sequence>SAERRNGYYYLEAFLYTHKYSKNPVKEEQLSKKQNIFIARATQAVDYVFYTIANLFAPLLIRYANPKWALLLGSLCFTIYQFGFLYLNNIYYYISSGLMGVGFACQVFSVLSFLSNVTFLLLPKRKPENALEDPNINETKKGFWASLCNVLISLEIFLRH</sequence>
<feature type="transmembrane region" description="Helical" evidence="6">
    <location>
        <begin position="99"/>
        <end position="122"/>
    </location>
</feature>
<keyword evidence="7" id="KW-1185">Reference proteome</keyword>
<dbReference type="SUPFAM" id="SSF103473">
    <property type="entry name" value="MFS general substrate transporter"/>
    <property type="match status" value="1"/>
</dbReference>
<proteinExistence type="inferred from homology"/>
<dbReference type="InterPro" id="IPR036259">
    <property type="entry name" value="MFS_trans_sf"/>
</dbReference>
<name>A0A914RS78_PAREQ</name>
<reference evidence="8" key="1">
    <citation type="submission" date="2022-11" db="UniProtKB">
        <authorList>
            <consortium name="WormBaseParasite"/>
        </authorList>
    </citation>
    <scope>IDENTIFICATION</scope>
</reference>
<organism evidence="7 8">
    <name type="scientific">Parascaris equorum</name>
    <name type="common">Equine roundworm</name>
    <dbReference type="NCBI Taxonomy" id="6256"/>
    <lineage>
        <taxon>Eukaryota</taxon>
        <taxon>Metazoa</taxon>
        <taxon>Ecdysozoa</taxon>
        <taxon>Nematoda</taxon>
        <taxon>Chromadorea</taxon>
        <taxon>Rhabditida</taxon>
        <taxon>Spirurina</taxon>
        <taxon>Ascaridomorpha</taxon>
        <taxon>Ascaridoidea</taxon>
        <taxon>Ascarididae</taxon>
        <taxon>Parascaris</taxon>
    </lineage>
</organism>
<keyword evidence="4 6" id="KW-1133">Transmembrane helix</keyword>
<evidence type="ECO:0000256" key="4">
    <source>
        <dbReference type="ARBA" id="ARBA00022989"/>
    </source>
</evidence>
<keyword evidence="5 6" id="KW-0472">Membrane</keyword>
<dbReference type="InterPro" id="IPR010291">
    <property type="entry name" value="Ion_channel_UNC-93"/>
</dbReference>
<comment type="subcellular location">
    <subcellularLocation>
        <location evidence="1">Membrane</location>
        <topology evidence="1">Multi-pass membrane protein</topology>
    </subcellularLocation>
</comment>
<feature type="transmembrane region" description="Helical" evidence="6">
    <location>
        <begin position="44"/>
        <end position="62"/>
    </location>
</feature>
<dbReference type="AlphaFoldDB" id="A0A914RS78"/>
<evidence type="ECO:0000256" key="3">
    <source>
        <dbReference type="ARBA" id="ARBA00022692"/>
    </source>
</evidence>
<dbReference type="WBParaSite" id="PEQ_0000935501-mRNA-1">
    <property type="protein sequence ID" value="PEQ_0000935501-mRNA-1"/>
    <property type="gene ID" value="PEQ_0000935501"/>
</dbReference>
<accession>A0A914RS78</accession>
<evidence type="ECO:0000256" key="2">
    <source>
        <dbReference type="ARBA" id="ARBA00009172"/>
    </source>
</evidence>
<evidence type="ECO:0000256" key="5">
    <source>
        <dbReference type="ARBA" id="ARBA00023136"/>
    </source>
</evidence>
<comment type="similarity">
    <text evidence="2">Belongs to the unc-93 family.</text>
</comment>
<evidence type="ECO:0000313" key="8">
    <source>
        <dbReference type="WBParaSite" id="PEQ_0000935501-mRNA-1"/>
    </source>
</evidence>
<dbReference type="GO" id="GO:0016020">
    <property type="term" value="C:membrane"/>
    <property type="evidence" value="ECO:0007669"/>
    <property type="project" value="UniProtKB-SubCell"/>
</dbReference>
<feature type="transmembrane region" description="Helical" evidence="6">
    <location>
        <begin position="68"/>
        <end position="87"/>
    </location>
</feature>
<dbReference type="Proteomes" id="UP000887564">
    <property type="component" value="Unplaced"/>
</dbReference>
<dbReference type="PANTHER" id="PTHR23294">
    <property type="entry name" value="ET TRANSLATION PRODUCT-RELATED"/>
    <property type="match status" value="1"/>
</dbReference>
<evidence type="ECO:0000313" key="7">
    <source>
        <dbReference type="Proteomes" id="UP000887564"/>
    </source>
</evidence>
<protein>
    <submittedName>
        <fullName evidence="8">Battenin</fullName>
    </submittedName>
</protein>
<dbReference type="Gene3D" id="1.20.1250.20">
    <property type="entry name" value="MFS general substrate transporter like domains"/>
    <property type="match status" value="1"/>
</dbReference>
<dbReference type="PANTHER" id="PTHR23294:SF18">
    <property type="entry name" value="UNC93-LIKE PROTEIN MFSD11"/>
    <property type="match status" value="1"/>
</dbReference>
<keyword evidence="3 6" id="KW-0812">Transmembrane</keyword>